<feature type="compositionally biased region" description="Polar residues" evidence="1">
    <location>
        <begin position="973"/>
        <end position="985"/>
    </location>
</feature>
<dbReference type="Proteomes" id="UP001152797">
    <property type="component" value="Unassembled WGS sequence"/>
</dbReference>
<keyword evidence="4" id="KW-1185">Reference proteome</keyword>
<name>A0A9P1DV26_9DINO</name>
<dbReference type="OrthoDB" id="419972at2759"/>
<accession>A0A9P1DV26</accession>
<gene>
    <name evidence="2" type="ORF">C1SCF055_LOCUS41325</name>
</gene>
<comment type="caution">
    <text evidence="2">The sequence shown here is derived from an EMBL/GenBank/DDBJ whole genome shotgun (WGS) entry which is preliminary data.</text>
</comment>
<dbReference type="EMBL" id="CAMXCT020006592">
    <property type="protein sequence ID" value="CAL1169973.1"/>
    <property type="molecule type" value="Genomic_DNA"/>
</dbReference>
<evidence type="ECO:0000313" key="3">
    <source>
        <dbReference type="EMBL" id="CAL1169973.1"/>
    </source>
</evidence>
<dbReference type="PROSITE" id="PS50096">
    <property type="entry name" value="IQ"/>
    <property type="match status" value="1"/>
</dbReference>
<organism evidence="2">
    <name type="scientific">Cladocopium goreaui</name>
    <dbReference type="NCBI Taxonomy" id="2562237"/>
    <lineage>
        <taxon>Eukaryota</taxon>
        <taxon>Sar</taxon>
        <taxon>Alveolata</taxon>
        <taxon>Dinophyceae</taxon>
        <taxon>Suessiales</taxon>
        <taxon>Symbiodiniaceae</taxon>
        <taxon>Cladocopium</taxon>
    </lineage>
</organism>
<feature type="region of interest" description="Disordered" evidence="1">
    <location>
        <begin position="559"/>
        <end position="677"/>
    </location>
</feature>
<proteinExistence type="predicted"/>
<feature type="compositionally biased region" description="Acidic residues" evidence="1">
    <location>
        <begin position="465"/>
        <end position="474"/>
    </location>
</feature>
<protein>
    <submittedName>
        <fullName evidence="2">Uncharacterized protein</fullName>
    </submittedName>
</protein>
<feature type="compositionally biased region" description="Low complexity" evidence="1">
    <location>
        <begin position="590"/>
        <end position="619"/>
    </location>
</feature>
<feature type="region of interest" description="Disordered" evidence="1">
    <location>
        <begin position="428"/>
        <end position="475"/>
    </location>
</feature>
<evidence type="ECO:0000313" key="4">
    <source>
        <dbReference type="Proteomes" id="UP001152797"/>
    </source>
</evidence>
<feature type="compositionally biased region" description="Basic and acidic residues" evidence="1">
    <location>
        <begin position="930"/>
        <end position="946"/>
    </location>
</feature>
<feature type="non-terminal residue" evidence="2">
    <location>
        <position position="1899"/>
    </location>
</feature>
<feature type="compositionally biased region" description="Polar residues" evidence="1">
    <location>
        <begin position="428"/>
        <end position="451"/>
    </location>
</feature>
<evidence type="ECO:0000313" key="2">
    <source>
        <dbReference type="EMBL" id="CAI4016598.1"/>
    </source>
</evidence>
<dbReference type="EMBL" id="CAMXCT010006592">
    <property type="protein sequence ID" value="CAI4016598.1"/>
    <property type="molecule type" value="Genomic_DNA"/>
</dbReference>
<sequence length="1899" mass="206199">SDEASPQTKSHMIHVLCQNHQSQLITVSLLAHVGEREEIPIIPSFPEMPAISVGIGADGSGHRRVQGLDSLLVILPWPKFASGITTTTLQSFGPEEAMYWTAFTMQLSCADIESMHSQNRAMAGSAFHSIAARYINTEAQRFSNEALDLQQGVSKPVSDQTRAGRKVKVAANITVQDCTGNKPNLKALSPFELFRRSALLDPVKMTYFPRKLLTIAAVVYNAVTLLSERALNCMLGCFKGRTRIDVAFLTAASSQAGYNKPDQVFVGCDIVGRFNEHNSPDNPFTGILLEMSTEGFVEPSSTRYFPHVRSQFGRLRMYCADEFAVHLLDLPDSFGDCATAVRVGIQLLTFEEDHLPKRLRVTGVEIWDSEKEEATGIVEADTHTDRVLGNAADQPVHGRADSVVGVGDCEVDFLDLLSSDNGHNDNAVNACDSTGNENETGTAKRSFGQTSRKSKKQRTQRTIDSGDEGEDLEQFDQGVNRDDVDHLLGDPGVSAFLDAEDVSELKNVVTLCQVMQPRSPMKVMKVLPFSDDEETLILGQSPRPVLRRGKAHSNLDAVACSTPRRSPKSPKGKFGVGSPSKSPGKLGVRSPSKSPGKFGVGSPSKSSSPSKSVTASPKSQKSNVRGMASRKVKKTVMKVQSKFKGSLGRSTVQRACGMRKPASSSSSSSSPAKLVKLSRADQKEKDWNFMMAMGEIGSETLAQRQALAELDLIYSSSHDRRTPLSNECKPCFNYQGASSYGTLTKSALTAKLSTDEGFNEYIAGLDEYVESRRAGKRPRGKAESSGEPLDAAYAETSSTYSTKQVVGYFWTPDLLKKHEKPMPKKLQVISHQGQKLRGITRDDFVVGAIEIATTCARGAKRIAELARDDSDNDGEVTASSAFAAAQKKVRVTGTTADGDPSEINLKMPSKASGPDDSEELHAILFGGEARGSRDKEKACSDEEQKQEKRRRVQQRNISKGKPAVAAGNGADGDSQSAETASSSWAAMSMGTSKKAASESKELDKAESLILTVSQLKGQIQDESSVLQVSLKAVRSLAEKVSTRLSQEGTNFFVEAVRRSGSNSRDAMEEFVEALQDAETSPLTVRSRAAALKNIGVTVPRNVSIIIYKKMAEELVQQGKLEDLMKFLDPGQVSSSQDGDSSDTIASILPDQADERFAELAREFQLGCLIHLINNLLLKEYQGNASDSEYEKEKNKFMIDAAQSVVELLSCFQKSAIYNTAAPEKSSSRDDFERIASLVASAVSGKIFQPAECDTLQSQKALATKRGTTFYTGLVTFPVGSWVLDKINEKITQCKQDQLLGKEFESIVEFADGCKSFKVDSLTKKDKDSGNIDIYIPSQNKVIDMVAKYFSFVELASDHAKGLMETQMKNVAFRIAELQGGLVAAAALKHDDFAGNLCKLLLSCCGGSGTEEWNDERSSECCQALSTMKSLGFWVKIQLSKLLGKQNAATLDKWANQIASLSASLQGAFPKLCALRDAQSTDTIIMSAEIKGLYTFLRDKDMNTAVHKLMPKMVPGLLAASAQIDKAVEDCLSKLGLTFSKFLQGILATEPQFDSILQSDIVGTVDVDTDGKNKVDNDADFGGIYLAYGQYLPPNKKIKVRFENASSDVSVHASFICLAGALLQMSKYALMIIETVETANATPDIKQVINEIITYIAQKKDHSSLSFKCGILKLMLGFFPGLSRAGTAFTEIIGKVGEDMANIDQIKDYHRTLLNKLESALVASMTSCSLEIDVMQKMFKDAFIEIKAAHPLPALFRASPLDKDAICKLCQDSNVKMVLFAASKVSSQCELMIGFLTGLKSLTILQQKTGTGVAALLTDLRSFSSTLNAKTMPGDDNTVVLANVTYFQGSVSLSQAMVRTLGPGETRTGLVSKCLALLEKNQMAADPILAKRAKQVLDGK</sequence>
<reference evidence="2" key="1">
    <citation type="submission" date="2022-10" db="EMBL/GenBank/DDBJ databases">
        <authorList>
            <person name="Chen Y."/>
            <person name="Dougan E. K."/>
            <person name="Chan C."/>
            <person name="Rhodes N."/>
            <person name="Thang M."/>
        </authorList>
    </citation>
    <scope>NUCLEOTIDE SEQUENCE</scope>
</reference>
<reference evidence="3" key="2">
    <citation type="submission" date="2024-04" db="EMBL/GenBank/DDBJ databases">
        <authorList>
            <person name="Chen Y."/>
            <person name="Shah S."/>
            <person name="Dougan E. K."/>
            <person name="Thang M."/>
            <person name="Chan C."/>
        </authorList>
    </citation>
    <scope>NUCLEOTIDE SEQUENCE [LARGE SCALE GENOMIC DNA]</scope>
</reference>
<evidence type="ECO:0000256" key="1">
    <source>
        <dbReference type="SAM" id="MobiDB-lite"/>
    </source>
</evidence>
<feature type="region of interest" description="Disordered" evidence="1">
    <location>
        <begin position="888"/>
        <end position="985"/>
    </location>
</feature>
<dbReference type="EMBL" id="CAMXCT030006592">
    <property type="protein sequence ID" value="CAL4803910.1"/>
    <property type="molecule type" value="Genomic_DNA"/>
</dbReference>